<dbReference type="EMBL" id="CP080776">
    <property type="protein sequence ID" value="UWP96301.1"/>
    <property type="molecule type" value="Genomic_DNA"/>
</dbReference>
<protein>
    <submittedName>
        <fullName evidence="2">Uncharacterized protein</fullName>
    </submittedName>
</protein>
<sequence length="169" mass="18673">MLKFLKRSPQKTDPAPAKPPSAPQMPTPLLTAEMMHRLIRNLAREGHFQGSFAIFPDYLVEKTGEDHENVTHASFLAGGHLAPTRVAISFAGITGPHLASLAIDVVMDDLFELIPKWYSSDENTVSTRLPFGPPRHWMQIDCVTEPVDPWSTGQICDGSTLRISLIEEG</sequence>
<evidence type="ECO:0000313" key="2">
    <source>
        <dbReference type="EMBL" id="UWP96301.1"/>
    </source>
</evidence>
<gene>
    <name evidence="2" type="ORF">K3X48_04735</name>
</gene>
<reference evidence="2" key="1">
    <citation type="submission" date="2021-08" db="EMBL/GenBank/DDBJ databases">
        <authorList>
            <person name="Nwanade C."/>
            <person name="Wang M."/>
            <person name="Masoudi A."/>
            <person name="Yu Z."/>
            <person name="Liu J."/>
        </authorList>
    </citation>
    <scope>NUCLEOTIDE SEQUENCE</scope>
    <source>
        <strain evidence="2">S056</strain>
    </source>
</reference>
<feature type="compositionally biased region" description="Pro residues" evidence="1">
    <location>
        <begin position="16"/>
        <end position="26"/>
    </location>
</feature>
<dbReference type="RefSeq" id="WP_259806507.1">
    <property type="nucleotide sequence ID" value="NZ_CP080776.1"/>
</dbReference>
<dbReference type="Proteomes" id="UP001057991">
    <property type="component" value="Chromosome"/>
</dbReference>
<proteinExistence type="predicted"/>
<accession>A0A9Q9LVV8</accession>
<dbReference type="AlphaFoldDB" id="A0A9Q9LVV8"/>
<evidence type="ECO:0000313" key="3">
    <source>
        <dbReference type="Proteomes" id="UP001057991"/>
    </source>
</evidence>
<evidence type="ECO:0000256" key="1">
    <source>
        <dbReference type="SAM" id="MobiDB-lite"/>
    </source>
</evidence>
<organism evidence="2 3">
    <name type="scientific">Aliiroseovarius crassostreae</name>
    <dbReference type="NCBI Taxonomy" id="154981"/>
    <lineage>
        <taxon>Bacteria</taxon>
        <taxon>Pseudomonadati</taxon>
        <taxon>Pseudomonadota</taxon>
        <taxon>Alphaproteobacteria</taxon>
        <taxon>Rhodobacterales</taxon>
        <taxon>Paracoccaceae</taxon>
        <taxon>Aliiroseovarius</taxon>
    </lineage>
</organism>
<feature type="region of interest" description="Disordered" evidence="1">
    <location>
        <begin position="1"/>
        <end position="27"/>
    </location>
</feature>
<name>A0A9Q9LVV8_9RHOB</name>